<dbReference type="PANTHER" id="PTHR43273">
    <property type="entry name" value="ANAEROBIC SULFATASE-MATURATING ENZYME HOMOLOG ASLB-RELATED"/>
    <property type="match status" value="1"/>
</dbReference>
<dbReference type="InterPro" id="IPR000385">
    <property type="entry name" value="MoaA_NifB_PqqE_Fe-S-bd_CS"/>
</dbReference>
<dbReference type="OrthoDB" id="9808591at2"/>
<dbReference type="InterPro" id="IPR007197">
    <property type="entry name" value="rSAM"/>
</dbReference>
<protein>
    <submittedName>
        <fullName evidence="8">SCIFF radical SAM maturase</fullName>
    </submittedName>
</protein>
<proteinExistence type="predicted"/>
<dbReference type="eggNOG" id="COG0641">
    <property type="taxonomic scope" value="Bacteria"/>
</dbReference>
<dbReference type="InterPro" id="IPR013785">
    <property type="entry name" value="Aldolase_TIM"/>
</dbReference>
<dbReference type="NCBIfam" id="TIGR03974">
    <property type="entry name" value="rSAM_six_Cys"/>
    <property type="match status" value="1"/>
</dbReference>
<dbReference type="RefSeq" id="WP_023053409.1">
    <property type="nucleotide sequence ID" value="NZ_AWXA01000024.1"/>
</dbReference>
<dbReference type="InterPro" id="IPR058240">
    <property type="entry name" value="rSAM_sf"/>
</dbReference>
<keyword evidence="2" id="KW-0004">4Fe-4S</keyword>
<dbReference type="STRING" id="1111454.HMPREF1250_0310"/>
<dbReference type="EMBL" id="AWXA01000024">
    <property type="protein sequence ID" value="ERT60407.1"/>
    <property type="molecule type" value="Genomic_DNA"/>
</dbReference>
<gene>
    <name evidence="8" type="primary">scfB</name>
    <name evidence="8" type="ORF">HMPREF1250_0310</name>
</gene>
<dbReference type="GO" id="GO:0046872">
    <property type="term" value="F:metal ion binding"/>
    <property type="evidence" value="ECO:0007669"/>
    <property type="project" value="UniProtKB-KW"/>
</dbReference>
<dbReference type="InterPro" id="IPR024025">
    <property type="entry name" value="SCIFF_rSAM_maturase"/>
</dbReference>
<evidence type="ECO:0000256" key="4">
    <source>
        <dbReference type="ARBA" id="ARBA00022723"/>
    </source>
</evidence>
<evidence type="ECO:0000256" key="2">
    <source>
        <dbReference type="ARBA" id="ARBA00022485"/>
    </source>
</evidence>
<dbReference type="PATRIC" id="fig|1111454.3.peg.916"/>
<dbReference type="SFLD" id="SFLDG01067">
    <property type="entry name" value="SPASM/twitch_domain_containing"/>
    <property type="match status" value="1"/>
</dbReference>
<accession>U7ULV6</accession>
<dbReference type="Gene3D" id="3.20.20.70">
    <property type="entry name" value="Aldolase class I"/>
    <property type="match status" value="1"/>
</dbReference>
<dbReference type="PROSITE" id="PS01305">
    <property type="entry name" value="MOAA_NIFB_PQQE"/>
    <property type="match status" value="1"/>
</dbReference>
<keyword evidence="3" id="KW-0949">S-adenosyl-L-methionine</keyword>
<evidence type="ECO:0000256" key="1">
    <source>
        <dbReference type="ARBA" id="ARBA00001966"/>
    </source>
</evidence>
<dbReference type="SFLD" id="SFLDG01386">
    <property type="entry name" value="main_SPASM_domain-containing"/>
    <property type="match status" value="1"/>
</dbReference>
<keyword evidence="9" id="KW-1185">Reference proteome</keyword>
<comment type="caution">
    <text evidence="8">The sequence shown here is derived from an EMBL/GenBank/DDBJ whole genome shotgun (WGS) entry which is preliminary data.</text>
</comment>
<dbReference type="InterPro" id="IPR023867">
    <property type="entry name" value="Sulphatase_maturase_rSAM"/>
</dbReference>
<evidence type="ECO:0000313" key="9">
    <source>
        <dbReference type="Proteomes" id="UP000017090"/>
    </source>
</evidence>
<dbReference type="NCBIfam" id="TIGR04085">
    <property type="entry name" value="rSAM_more_4Fe4S"/>
    <property type="match status" value="1"/>
</dbReference>
<evidence type="ECO:0000256" key="3">
    <source>
        <dbReference type="ARBA" id="ARBA00022691"/>
    </source>
</evidence>
<dbReference type="CDD" id="cd21124">
    <property type="entry name" value="SPASM_CteB-like"/>
    <property type="match status" value="1"/>
</dbReference>
<dbReference type="InterPro" id="IPR047602">
    <property type="entry name" value="SPASM_CteB-like"/>
</dbReference>
<reference evidence="8 9" key="1">
    <citation type="submission" date="2013-09" db="EMBL/GenBank/DDBJ databases">
        <authorList>
            <person name="Durkin A.S."/>
            <person name="Haft D.R."/>
            <person name="McCorrison J."/>
            <person name="Torralba M."/>
            <person name="Gillis M."/>
            <person name="Haft D.H."/>
            <person name="Methe B."/>
            <person name="Sutton G."/>
            <person name="Nelson K.E."/>
        </authorList>
    </citation>
    <scope>NUCLEOTIDE SEQUENCE [LARGE SCALE GENOMIC DNA]</scope>
    <source>
        <strain evidence="8 9">BV3C16-1</strain>
    </source>
</reference>
<evidence type="ECO:0000259" key="7">
    <source>
        <dbReference type="PROSITE" id="PS51918"/>
    </source>
</evidence>
<comment type="cofactor">
    <cofactor evidence="1">
        <name>[4Fe-4S] cluster</name>
        <dbReference type="ChEBI" id="CHEBI:49883"/>
    </cofactor>
</comment>
<dbReference type="PROSITE" id="PS51918">
    <property type="entry name" value="RADICAL_SAM"/>
    <property type="match status" value="1"/>
</dbReference>
<dbReference type="SFLD" id="SFLDS00029">
    <property type="entry name" value="Radical_SAM"/>
    <property type="match status" value="1"/>
</dbReference>
<dbReference type="GO" id="GO:0051539">
    <property type="term" value="F:4 iron, 4 sulfur cluster binding"/>
    <property type="evidence" value="ECO:0007669"/>
    <property type="project" value="UniProtKB-KW"/>
</dbReference>
<evidence type="ECO:0000256" key="6">
    <source>
        <dbReference type="ARBA" id="ARBA00023014"/>
    </source>
</evidence>
<keyword evidence="6" id="KW-0411">Iron-sulfur</keyword>
<feature type="domain" description="Radical SAM core" evidence="7">
    <location>
        <begin position="94"/>
        <end position="331"/>
    </location>
</feature>
<keyword evidence="5" id="KW-0408">Iron</keyword>
<evidence type="ECO:0000313" key="8">
    <source>
        <dbReference type="EMBL" id="ERT60407.1"/>
    </source>
</evidence>
<dbReference type="AlphaFoldDB" id="U7ULV6"/>
<dbReference type="GO" id="GO:0016491">
    <property type="term" value="F:oxidoreductase activity"/>
    <property type="evidence" value="ECO:0007669"/>
    <property type="project" value="InterPro"/>
</dbReference>
<dbReference type="Pfam" id="PF04055">
    <property type="entry name" value="Radical_SAM"/>
    <property type="match status" value="1"/>
</dbReference>
<dbReference type="CDD" id="cd01335">
    <property type="entry name" value="Radical_SAM"/>
    <property type="match status" value="1"/>
</dbReference>
<dbReference type="Pfam" id="PF13186">
    <property type="entry name" value="SPASM"/>
    <property type="match status" value="1"/>
</dbReference>
<dbReference type="SUPFAM" id="SSF102114">
    <property type="entry name" value="Radical SAM enzymes"/>
    <property type="match status" value="1"/>
</dbReference>
<dbReference type="PANTHER" id="PTHR43273:SF8">
    <property type="entry name" value="RADICAL SAM DOMAIN PROTEIN"/>
    <property type="match status" value="1"/>
</dbReference>
<sequence length="474" mass="53957">MSEKIRPMIHKYIQNGVHMLLDVNSGIINVIDKITYDILDHYDGTNKDAVFAALSGLYGQQELTESLAELDELIAKEMLFAPMCESFAVVADEEPVVKSLCLNIAHDCNLRCRYCFASQGDYDTHKRELMSFDVARKAVDLLIRSTEGKRQHCEIDFFGGEPLLNFDVVKKTIAYIREQEKIHDRIFKLSLTTNGMLLDAEKISYLTDNHISLILSLDGRPDIHNRMRPNAGGGDSYTPCMEHQLDAVKKRNGEEYYVRGTYTKYNLDFTNDVKHMADLGFEGLSMEPVVGDDLSYAIETADLPRIFDEYDHLTDLYLQRYATGHPFIYYHFIMDLYRGPCIAKRLRGCGAGHEYMCVVPDGRIYPCHQFVGQEEYVIGNVDDGITDVELPLIFRDMHVLNKPECRNCWAKFFCSGGCHANNIKYGGGITRPYELSCAIQKKRIECAMYIQAVLAMKKRREESAAEAGEDRAEA</sequence>
<name>U7ULV6_9FIRM</name>
<evidence type="ECO:0000256" key="5">
    <source>
        <dbReference type="ARBA" id="ARBA00023004"/>
    </source>
</evidence>
<dbReference type="Proteomes" id="UP000017090">
    <property type="component" value="Unassembled WGS sequence"/>
</dbReference>
<keyword evidence="4" id="KW-0479">Metal-binding</keyword>
<organism evidence="8 9">
    <name type="scientific">Megasphaera vaginalis</name>
    <name type="common">ex Srinivasan et al. 2021</name>
    <dbReference type="NCBI Taxonomy" id="1111454"/>
    <lineage>
        <taxon>Bacteria</taxon>
        <taxon>Bacillati</taxon>
        <taxon>Bacillota</taxon>
        <taxon>Negativicutes</taxon>
        <taxon>Veillonellales</taxon>
        <taxon>Veillonellaceae</taxon>
        <taxon>Megasphaera</taxon>
    </lineage>
</organism>
<dbReference type="SFLD" id="SFLDG01384">
    <property type="entry name" value="thioether_bond_formation_requi"/>
    <property type="match status" value="1"/>
</dbReference>
<dbReference type="InterPro" id="IPR023885">
    <property type="entry name" value="4Fe4S-binding_SPASM_dom"/>
</dbReference>